<feature type="region of interest" description="Disordered" evidence="1">
    <location>
        <begin position="19"/>
        <end position="51"/>
    </location>
</feature>
<evidence type="ECO:0000256" key="1">
    <source>
        <dbReference type="SAM" id="MobiDB-lite"/>
    </source>
</evidence>
<protein>
    <submittedName>
        <fullName evidence="2">Uncharacterized protein</fullName>
    </submittedName>
</protein>
<proteinExistence type="predicted"/>
<organism evidence="2 3">
    <name type="scientific">Orbilia ellipsospora</name>
    <dbReference type="NCBI Taxonomy" id="2528407"/>
    <lineage>
        <taxon>Eukaryota</taxon>
        <taxon>Fungi</taxon>
        <taxon>Dikarya</taxon>
        <taxon>Ascomycota</taxon>
        <taxon>Pezizomycotina</taxon>
        <taxon>Orbiliomycetes</taxon>
        <taxon>Orbiliales</taxon>
        <taxon>Orbiliaceae</taxon>
        <taxon>Orbilia</taxon>
    </lineage>
</organism>
<keyword evidence="3" id="KW-1185">Reference proteome</keyword>
<evidence type="ECO:0000313" key="3">
    <source>
        <dbReference type="Proteomes" id="UP001365542"/>
    </source>
</evidence>
<dbReference type="AlphaFoldDB" id="A0AAV9X5R9"/>
<dbReference type="Proteomes" id="UP001365542">
    <property type="component" value="Unassembled WGS sequence"/>
</dbReference>
<name>A0AAV9X5R9_9PEZI</name>
<gene>
    <name evidence="2" type="ORF">TWF694_002817</name>
</gene>
<comment type="caution">
    <text evidence="2">The sequence shown here is derived from an EMBL/GenBank/DDBJ whole genome shotgun (WGS) entry which is preliminary data.</text>
</comment>
<sequence>MSGDDDDDDDDVVVVVDVVAIDDGGDGNPERNEPARKGSRSSTLRPYGGRL</sequence>
<dbReference type="EMBL" id="JAVHJO010000012">
    <property type="protein sequence ID" value="KAK6531638.1"/>
    <property type="molecule type" value="Genomic_DNA"/>
</dbReference>
<reference evidence="2 3" key="1">
    <citation type="submission" date="2019-10" db="EMBL/GenBank/DDBJ databases">
        <authorList>
            <person name="Palmer J.M."/>
        </authorList>
    </citation>
    <scope>NUCLEOTIDE SEQUENCE [LARGE SCALE GENOMIC DNA]</scope>
    <source>
        <strain evidence="2 3">TWF694</strain>
    </source>
</reference>
<evidence type="ECO:0000313" key="2">
    <source>
        <dbReference type="EMBL" id="KAK6531638.1"/>
    </source>
</evidence>
<accession>A0AAV9X5R9</accession>